<keyword evidence="2" id="KW-1185">Reference proteome</keyword>
<dbReference type="OrthoDB" id="9806524at2"/>
<dbReference type="Pfam" id="PF07277">
    <property type="entry name" value="SapC"/>
    <property type="match status" value="1"/>
</dbReference>
<dbReference type="STRING" id="1526571.AT746_09740"/>
<name>A0A0U2Z6H9_9ALTE</name>
<sequence>MSEKIVPVDKDAHAKLKVDNKALSQLFAEDHVIPVLVREFVGVAAEFPIVFVRNESTQQLHTVAMMGLKRGCNLYCQSEQWTAPYMPQSMRNAPFSIGQKEQGSEELAVCIDENHPLVGKDKEYPLFDEQGQQTEFLQSRAKSIASYINDTQQSIKFVEMLEQKGLLAPRDMQIKMKNGEELTINGIFGINEEKLNTLSNEDFNQLREQGLLAPIYAQLFSMQQIHRLTAKYMQQVKG</sequence>
<reference evidence="1 2" key="1">
    <citation type="submission" date="2015-12" db="EMBL/GenBank/DDBJ databases">
        <title>Complete genome of Lacimicrobium alkaliphilum KCTC 32984.</title>
        <authorList>
            <person name="Kim S.-G."/>
            <person name="Lee Y.-J."/>
        </authorList>
    </citation>
    <scope>NUCLEOTIDE SEQUENCE [LARGE SCALE GENOMIC DNA]</scope>
    <source>
        <strain evidence="1 2">YelD216</strain>
    </source>
</reference>
<dbReference type="AlphaFoldDB" id="A0A0U2Z6H9"/>
<protein>
    <recommendedName>
        <fullName evidence="3">Multidrug transporter</fullName>
    </recommendedName>
</protein>
<dbReference type="KEGG" id="lal:AT746_09740"/>
<accession>A0A0U2Z6H9</accession>
<evidence type="ECO:0000313" key="1">
    <source>
        <dbReference type="EMBL" id="ALS98515.1"/>
    </source>
</evidence>
<dbReference type="RefSeq" id="WP_062479778.1">
    <property type="nucleotide sequence ID" value="NZ_CP013650.1"/>
</dbReference>
<evidence type="ECO:0000313" key="2">
    <source>
        <dbReference type="Proteomes" id="UP000068447"/>
    </source>
</evidence>
<dbReference type="EMBL" id="CP013650">
    <property type="protein sequence ID" value="ALS98515.1"/>
    <property type="molecule type" value="Genomic_DNA"/>
</dbReference>
<dbReference type="Proteomes" id="UP000068447">
    <property type="component" value="Chromosome"/>
</dbReference>
<evidence type="ECO:0008006" key="3">
    <source>
        <dbReference type="Google" id="ProtNLM"/>
    </source>
</evidence>
<proteinExistence type="predicted"/>
<dbReference type="InterPro" id="IPR010836">
    <property type="entry name" value="SapC"/>
</dbReference>
<organism evidence="1 2">
    <name type="scientific">Lacimicrobium alkaliphilum</name>
    <dbReference type="NCBI Taxonomy" id="1526571"/>
    <lineage>
        <taxon>Bacteria</taxon>
        <taxon>Pseudomonadati</taxon>
        <taxon>Pseudomonadota</taxon>
        <taxon>Gammaproteobacteria</taxon>
        <taxon>Alteromonadales</taxon>
        <taxon>Alteromonadaceae</taxon>
        <taxon>Lacimicrobium</taxon>
    </lineage>
</organism>
<gene>
    <name evidence="1" type="ORF">AT746_09740</name>
</gene>